<sequence length="163" mass="18368">MIESSIIFILVILLLAWGVMSGFFYRQPSFMIIIGLCFCFAGAIVIASFESLEPLELFKDVKLSLSIVNYTIAAAGGSLIAGGLMLKAQHAARKERIEAERSLYLEVTLINDLIDSFEEKMKKMDTSDVDEFKQTLADGKIVLYEKIQALKEKKKKLDKLEYE</sequence>
<name>A0A9X8JLQ6_9GAMM</name>
<keyword evidence="3" id="KW-1185">Reference proteome</keyword>
<keyword evidence="1" id="KW-1133">Transmembrane helix</keyword>
<proteinExistence type="predicted"/>
<accession>A0A9X8JLQ6</accession>
<dbReference type="RefSeq" id="WP_129711465.1">
    <property type="nucleotide sequence ID" value="NZ_JBEHFA010000003.1"/>
</dbReference>
<dbReference type="EMBL" id="NWTM01000001">
    <property type="protein sequence ID" value="RYC44779.1"/>
    <property type="molecule type" value="Genomic_DNA"/>
</dbReference>
<dbReference type="AlphaFoldDB" id="A0A9X8JLQ6"/>
<gene>
    <name evidence="2" type="ORF">CLR69_07155</name>
</gene>
<organism evidence="2 3">
    <name type="scientific">Pectobacterium zantedeschiae</name>
    <dbReference type="NCBI Taxonomy" id="2034769"/>
    <lineage>
        <taxon>Bacteria</taxon>
        <taxon>Pseudomonadati</taxon>
        <taxon>Pseudomonadota</taxon>
        <taxon>Gammaproteobacteria</taxon>
        <taxon>Enterobacterales</taxon>
        <taxon>Pectobacteriaceae</taxon>
        <taxon>Pectobacterium</taxon>
    </lineage>
</organism>
<dbReference type="Proteomes" id="UP001138460">
    <property type="component" value="Unassembled WGS sequence"/>
</dbReference>
<evidence type="ECO:0000256" key="1">
    <source>
        <dbReference type="SAM" id="Phobius"/>
    </source>
</evidence>
<keyword evidence="1" id="KW-0472">Membrane</keyword>
<evidence type="ECO:0000313" key="3">
    <source>
        <dbReference type="Proteomes" id="UP001138460"/>
    </source>
</evidence>
<feature type="transmembrane region" description="Helical" evidence="1">
    <location>
        <begin position="6"/>
        <end position="25"/>
    </location>
</feature>
<protein>
    <submittedName>
        <fullName evidence="2">Uncharacterized protein</fullName>
    </submittedName>
</protein>
<reference evidence="2 3" key="1">
    <citation type="journal article" date="2018" name="Syst. Appl. Microbiol.">
        <title>Pectobacterium zantedeschiae sp. nov. a new species of a soft rot pathogen isolated from Calla lily (Zantedeschia spp.).</title>
        <authorList>
            <person name="Waleron M."/>
            <person name="Misztak A."/>
            <person name="Waleron M."/>
            <person name="Franczuk M."/>
            <person name="Jonca J."/>
            <person name="Wielgomas B."/>
            <person name="Mikicinski A."/>
            <person name="Popovic T."/>
            <person name="Waleron K."/>
        </authorList>
    </citation>
    <scope>NUCLEOTIDE SEQUENCE [LARGE SCALE GENOMIC DNA]</scope>
    <source>
        <strain evidence="2 3">9M</strain>
    </source>
</reference>
<evidence type="ECO:0000313" key="2">
    <source>
        <dbReference type="EMBL" id="RYC44779.1"/>
    </source>
</evidence>
<comment type="caution">
    <text evidence="2">The sequence shown here is derived from an EMBL/GenBank/DDBJ whole genome shotgun (WGS) entry which is preliminary data.</text>
</comment>
<keyword evidence="1" id="KW-0812">Transmembrane</keyword>
<feature type="transmembrane region" description="Helical" evidence="1">
    <location>
        <begin position="67"/>
        <end position="86"/>
    </location>
</feature>
<feature type="transmembrane region" description="Helical" evidence="1">
    <location>
        <begin position="30"/>
        <end position="47"/>
    </location>
</feature>